<dbReference type="Proteomes" id="UP001519305">
    <property type="component" value="Unassembled WGS sequence"/>
</dbReference>
<name>A0ABS4U9C4_9CORY</name>
<protein>
    <submittedName>
        <fullName evidence="1">Uncharacterized protein</fullName>
    </submittedName>
</protein>
<accession>A0ABS4U9C4</accession>
<proteinExistence type="predicted"/>
<comment type="caution">
    <text evidence="1">The sequence shown here is derived from an EMBL/GenBank/DDBJ whole genome shotgun (WGS) entry which is preliminary data.</text>
</comment>
<gene>
    <name evidence="1" type="ORF">JOF33_001828</name>
</gene>
<sequence>MTQDSPTVGYFVGCGPHVDRARLSEAETLVAARVGLVDDFAEDGEIARSYVEEMWGDTANVLATMEGVPDLPMVDGVSETRFDEFLAELKGAEERLRDYVALAVDEGESDEVGSREYVDFRNRENGAGAT</sequence>
<evidence type="ECO:0000313" key="1">
    <source>
        <dbReference type="EMBL" id="MBP2333129.1"/>
    </source>
</evidence>
<dbReference type="RefSeq" id="WP_070521104.1">
    <property type="nucleotide sequence ID" value="NZ_CP047357.1"/>
</dbReference>
<keyword evidence="2" id="KW-1185">Reference proteome</keyword>
<organism evidence="1 2">
    <name type="scientific">Corynebacterium freneyi</name>
    <dbReference type="NCBI Taxonomy" id="134034"/>
    <lineage>
        <taxon>Bacteria</taxon>
        <taxon>Bacillati</taxon>
        <taxon>Actinomycetota</taxon>
        <taxon>Actinomycetes</taxon>
        <taxon>Mycobacteriales</taxon>
        <taxon>Corynebacteriaceae</taxon>
        <taxon>Corynebacterium</taxon>
    </lineage>
</organism>
<reference evidence="1 2" key="1">
    <citation type="submission" date="2021-03" db="EMBL/GenBank/DDBJ databases">
        <title>Sequencing the genomes of 1000 actinobacteria strains.</title>
        <authorList>
            <person name="Klenk H.-P."/>
        </authorList>
    </citation>
    <scope>NUCLEOTIDE SEQUENCE [LARGE SCALE GENOMIC DNA]</scope>
    <source>
        <strain evidence="1 2">DSM 44506</strain>
    </source>
</reference>
<dbReference type="EMBL" id="JAGINY010000001">
    <property type="protein sequence ID" value="MBP2333129.1"/>
    <property type="molecule type" value="Genomic_DNA"/>
</dbReference>
<evidence type="ECO:0000313" key="2">
    <source>
        <dbReference type="Proteomes" id="UP001519305"/>
    </source>
</evidence>